<dbReference type="RefSeq" id="WP_236402723.1">
    <property type="nucleotide sequence ID" value="NZ_JAKJHZ010000008.1"/>
</dbReference>
<feature type="chain" id="PRO_5046545592" evidence="1">
    <location>
        <begin position="24"/>
        <end position="146"/>
    </location>
</feature>
<evidence type="ECO:0000313" key="3">
    <source>
        <dbReference type="Proteomes" id="UP001201161"/>
    </source>
</evidence>
<reference evidence="2 3" key="1">
    <citation type="submission" date="2022-01" db="EMBL/GenBank/DDBJ databases">
        <title>Nocardioides sp. nov., an actinomycete isolated from mining soil.</title>
        <authorList>
            <person name="Liu L."/>
        </authorList>
    </citation>
    <scope>NUCLEOTIDE SEQUENCE [LARGE SCALE GENOMIC DNA]</scope>
    <source>
        <strain evidence="2 3">KLBMP 9356</strain>
    </source>
</reference>
<proteinExistence type="predicted"/>
<keyword evidence="1" id="KW-0732">Signal</keyword>
<comment type="caution">
    <text evidence="2">The sequence shown here is derived from an EMBL/GenBank/DDBJ whole genome shotgun (WGS) entry which is preliminary data.</text>
</comment>
<feature type="signal peptide" evidence="1">
    <location>
        <begin position="1"/>
        <end position="23"/>
    </location>
</feature>
<organism evidence="2 3">
    <name type="scientific">Nocardioides potassii</name>
    <dbReference type="NCBI Taxonomy" id="2911371"/>
    <lineage>
        <taxon>Bacteria</taxon>
        <taxon>Bacillati</taxon>
        <taxon>Actinomycetota</taxon>
        <taxon>Actinomycetes</taxon>
        <taxon>Propionibacteriales</taxon>
        <taxon>Nocardioidaceae</taxon>
        <taxon>Nocardioides</taxon>
    </lineage>
</organism>
<protein>
    <submittedName>
        <fullName evidence="2">Uncharacterized protein</fullName>
    </submittedName>
</protein>
<accession>A0ABS9HEW2</accession>
<dbReference type="EMBL" id="JAKJHZ010000008">
    <property type="protein sequence ID" value="MCF6378651.1"/>
    <property type="molecule type" value="Genomic_DNA"/>
</dbReference>
<sequence>MKSRLVVLVVLLTTVLLSAGAVTAPTYASARSDWTPLMDFKKAKVQACLSSFTSTDGDAGYELLVRVDARKATKKLKVAVQLQTPAAPIWTGKVYETVRPGRVSRPTSSGGINASVVASTKFKVTIKTLAGTKKVSSGIFSEVPAC</sequence>
<gene>
    <name evidence="2" type="ORF">L2K70_13645</name>
</gene>
<keyword evidence="3" id="KW-1185">Reference proteome</keyword>
<evidence type="ECO:0000256" key="1">
    <source>
        <dbReference type="SAM" id="SignalP"/>
    </source>
</evidence>
<dbReference type="Proteomes" id="UP001201161">
    <property type="component" value="Unassembled WGS sequence"/>
</dbReference>
<evidence type="ECO:0000313" key="2">
    <source>
        <dbReference type="EMBL" id="MCF6378651.1"/>
    </source>
</evidence>
<name>A0ABS9HEW2_9ACTN</name>